<feature type="non-terminal residue" evidence="1">
    <location>
        <position position="248"/>
    </location>
</feature>
<dbReference type="Gene3D" id="3.40.109.10">
    <property type="entry name" value="NADH Oxidase"/>
    <property type="match status" value="1"/>
</dbReference>
<sequence length="248" mass="28404">RSLYPVEIYIEIFSAIDNIPAGLYYHNPHKHSLEFIEEYTENDDIEICLHLVERSSEHELSLNDDVEEMSGYPDCFVYLKSYDHKKDEWFVYDKQDKILRIHRTKSNTDEEQIPLIFVDDDESKAIFNDCQAAIFFIGEPEQAMHAGTMAHLLMCAGLEMDIGWEQIVACLAILLSGAAYLPLDVDAPNDRLSTLIQEADVKIILTQSHCQPIFTHLTIISVDTFTDDVYPVPFPVKQQLATDLAYVI</sequence>
<dbReference type="Gene3D" id="3.40.50.980">
    <property type="match status" value="1"/>
</dbReference>
<dbReference type="SUPFAM" id="SSF56801">
    <property type="entry name" value="Acetyl-CoA synthetase-like"/>
    <property type="match status" value="1"/>
</dbReference>
<organism evidence="1 2">
    <name type="scientific">Rotaria sordida</name>
    <dbReference type="NCBI Taxonomy" id="392033"/>
    <lineage>
        <taxon>Eukaryota</taxon>
        <taxon>Metazoa</taxon>
        <taxon>Spiralia</taxon>
        <taxon>Gnathifera</taxon>
        <taxon>Rotifera</taxon>
        <taxon>Eurotatoria</taxon>
        <taxon>Bdelloidea</taxon>
        <taxon>Philodinida</taxon>
        <taxon>Philodinidae</taxon>
        <taxon>Rotaria</taxon>
    </lineage>
</organism>
<proteinExistence type="predicted"/>
<dbReference type="PANTHER" id="PTHR45527">
    <property type="entry name" value="NONRIBOSOMAL PEPTIDE SYNTHETASE"/>
    <property type="match status" value="1"/>
</dbReference>
<dbReference type="PANTHER" id="PTHR45527:SF1">
    <property type="entry name" value="FATTY ACID SYNTHASE"/>
    <property type="match status" value="1"/>
</dbReference>
<evidence type="ECO:0000313" key="1">
    <source>
        <dbReference type="EMBL" id="CAF1510772.1"/>
    </source>
</evidence>
<dbReference type="GO" id="GO:0005737">
    <property type="term" value="C:cytoplasm"/>
    <property type="evidence" value="ECO:0007669"/>
    <property type="project" value="TreeGrafter"/>
</dbReference>
<dbReference type="EMBL" id="CAJNOT010007746">
    <property type="protein sequence ID" value="CAF1510772.1"/>
    <property type="molecule type" value="Genomic_DNA"/>
</dbReference>
<accession>A0A815U259</accession>
<dbReference type="GO" id="GO:0031177">
    <property type="term" value="F:phosphopantetheine binding"/>
    <property type="evidence" value="ECO:0007669"/>
    <property type="project" value="TreeGrafter"/>
</dbReference>
<feature type="non-terminal residue" evidence="1">
    <location>
        <position position="1"/>
    </location>
</feature>
<evidence type="ECO:0000313" key="2">
    <source>
        <dbReference type="Proteomes" id="UP000663864"/>
    </source>
</evidence>
<dbReference type="AlphaFoldDB" id="A0A815U259"/>
<protein>
    <submittedName>
        <fullName evidence="1">Uncharacterized protein</fullName>
    </submittedName>
</protein>
<dbReference type="GO" id="GO:0044550">
    <property type="term" value="P:secondary metabolite biosynthetic process"/>
    <property type="evidence" value="ECO:0007669"/>
    <property type="project" value="TreeGrafter"/>
</dbReference>
<dbReference type="Proteomes" id="UP000663864">
    <property type="component" value="Unassembled WGS sequence"/>
</dbReference>
<dbReference type="GO" id="GO:0043041">
    <property type="term" value="P:amino acid activation for nonribosomal peptide biosynthetic process"/>
    <property type="evidence" value="ECO:0007669"/>
    <property type="project" value="TreeGrafter"/>
</dbReference>
<dbReference type="GO" id="GO:0016491">
    <property type="term" value="F:oxidoreductase activity"/>
    <property type="evidence" value="ECO:0007669"/>
    <property type="project" value="InterPro"/>
</dbReference>
<name>A0A815U259_9BILA</name>
<reference evidence="1" key="1">
    <citation type="submission" date="2021-02" db="EMBL/GenBank/DDBJ databases">
        <authorList>
            <person name="Nowell W R."/>
        </authorList>
    </citation>
    <scope>NUCLEOTIDE SEQUENCE</scope>
</reference>
<gene>
    <name evidence="1" type="ORF">ZHD862_LOCUS37904</name>
</gene>
<dbReference type="InterPro" id="IPR000415">
    <property type="entry name" value="Nitroreductase-like"/>
</dbReference>
<comment type="caution">
    <text evidence="1">The sequence shown here is derived from an EMBL/GenBank/DDBJ whole genome shotgun (WGS) entry which is preliminary data.</text>
</comment>